<name>A0ABW7Q1P4_9GAMM</name>
<protein>
    <submittedName>
        <fullName evidence="1">DUF2442 domain-containing protein</fullName>
    </submittedName>
</protein>
<dbReference type="Pfam" id="PF10387">
    <property type="entry name" value="DUF2442"/>
    <property type="match status" value="1"/>
</dbReference>
<evidence type="ECO:0000313" key="1">
    <source>
        <dbReference type="EMBL" id="MFH8135441.1"/>
    </source>
</evidence>
<dbReference type="Proteomes" id="UP001611251">
    <property type="component" value="Unassembled WGS sequence"/>
</dbReference>
<organism evidence="1 2">
    <name type="scientific">Pantoea osteomyelitidis</name>
    <dbReference type="NCBI Taxonomy" id="3230026"/>
    <lineage>
        <taxon>Bacteria</taxon>
        <taxon>Pseudomonadati</taxon>
        <taxon>Pseudomonadota</taxon>
        <taxon>Gammaproteobacteria</taxon>
        <taxon>Enterobacterales</taxon>
        <taxon>Erwiniaceae</taxon>
        <taxon>Pantoea</taxon>
    </lineage>
</organism>
<accession>A0ABW7Q1P4</accession>
<keyword evidence="2" id="KW-1185">Reference proteome</keyword>
<reference evidence="1 2" key="1">
    <citation type="submission" date="2024-08" db="EMBL/GenBank/DDBJ databases">
        <title>Pantoea ronii - a newly identified human opportunistic pathogen.</title>
        <authorList>
            <person name="Keidar-Friedman D."/>
            <person name="Sorek N."/>
            <person name="Leshin-Carmel D."/>
            <person name="Tsur A."/>
            <person name="Amsalem M."/>
            <person name="Tolkach D."/>
            <person name="Brosh-Nissimov T."/>
        </authorList>
    </citation>
    <scope>NUCLEOTIDE SEQUENCE [LARGE SCALE GENOMIC DNA]</scope>
    <source>
        <strain evidence="1 2">AA23256</strain>
    </source>
</reference>
<dbReference type="InterPro" id="IPR018841">
    <property type="entry name" value="DUF2442"/>
</dbReference>
<dbReference type="Gene3D" id="3.30.2020.40">
    <property type="entry name" value="Uncharacterised protein PF10387, DUF2442"/>
    <property type="match status" value="1"/>
</dbReference>
<gene>
    <name evidence="1" type="ORF">ABU178_14845</name>
</gene>
<comment type="caution">
    <text evidence="1">The sequence shown here is derived from an EMBL/GenBank/DDBJ whole genome shotgun (WGS) entry which is preliminary data.</text>
</comment>
<dbReference type="RefSeq" id="WP_397216253.1">
    <property type="nucleotide sequence ID" value="NZ_JBGFSN010000005.1"/>
</dbReference>
<evidence type="ECO:0000313" key="2">
    <source>
        <dbReference type="Proteomes" id="UP001611251"/>
    </source>
</evidence>
<dbReference type="EMBL" id="JBGFSN010000005">
    <property type="protein sequence ID" value="MFH8135441.1"/>
    <property type="molecule type" value="Genomic_DNA"/>
</dbReference>
<proteinExistence type="predicted"/>
<sequence length="82" mass="9311">MTLSIQQVRFDEAHLIVEFSDKRILSVPLSWFPRLQQAAPAQRQCYELSPAGIHWDALDEDISVKGLLKGDGARSIHPWRVA</sequence>